<reference evidence="2" key="1">
    <citation type="journal article" date="2019" name="Nat. Med.">
        <title>A library of human gut bacterial isolates paired with longitudinal multiomics data enables mechanistic microbiome research.</title>
        <authorList>
            <person name="Poyet M."/>
            <person name="Groussin M."/>
            <person name="Gibbons S.M."/>
            <person name="Avila-Pacheco J."/>
            <person name="Jiang X."/>
            <person name="Kearney S.M."/>
            <person name="Perrotta A.R."/>
            <person name="Berdy B."/>
            <person name="Zhao S."/>
            <person name="Lieberman T.D."/>
            <person name="Swanson P.K."/>
            <person name="Smith M."/>
            <person name="Roesemann S."/>
            <person name="Alexander J.E."/>
            <person name="Rich S.A."/>
            <person name="Livny J."/>
            <person name="Vlamakis H."/>
            <person name="Clish C."/>
            <person name="Bullock K."/>
            <person name="Deik A."/>
            <person name="Scott J."/>
            <person name="Pierce K.A."/>
            <person name="Xavier R.J."/>
            <person name="Alm E.J."/>
        </authorList>
    </citation>
    <scope>NUCLEOTIDE SEQUENCE</scope>
    <source>
        <strain evidence="2">BIOML-A12</strain>
    </source>
</reference>
<feature type="transmembrane region" description="Helical" evidence="1">
    <location>
        <begin position="21"/>
        <end position="45"/>
    </location>
</feature>
<dbReference type="EMBL" id="WWTN01000008">
    <property type="protein sequence ID" value="MZH55408.1"/>
    <property type="molecule type" value="Genomic_DNA"/>
</dbReference>
<evidence type="ECO:0008006" key="4">
    <source>
        <dbReference type="Google" id="ProtNLM"/>
    </source>
</evidence>
<keyword evidence="1" id="KW-0472">Membrane</keyword>
<accession>A0AB36B4A0</accession>
<evidence type="ECO:0000313" key="2">
    <source>
        <dbReference type="EMBL" id="MZH55408.1"/>
    </source>
</evidence>
<name>A0AB36B4A0_CLOIN</name>
<dbReference type="Proteomes" id="UP000604383">
    <property type="component" value="Unassembled WGS sequence"/>
</dbReference>
<proteinExistence type="predicted"/>
<dbReference type="RefSeq" id="WP_153810621.1">
    <property type="nucleotide sequence ID" value="NZ_BAABYY010000001.1"/>
</dbReference>
<keyword evidence="1" id="KW-0812">Transmembrane</keyword>
<comment type="caution">
    <text evidence="2">The sequence shown here is derived from an EMBL/GenBank/DDBJ whole genome shotgun (WGS) entry which is preliminary data.</text>
</comment>
<dbReference type="AlphaFoldDB" id="A0AB36B4A0"/>
<evidence type="ECO:0000256" key="1">
    <source>
        <dbReference type="SAM" id="Phobius"/>
    </source>
</evidence>
<evidence type="ECO:0000313" key="3">
    <source>
        <dbReference type="Proteomes" id="UP000604383"/>
    </source>
</evidence>
<protein>
    <recommendedName>
        <fullName evidence="4">Glycine zipper family protein</fullName>
    </recommendedName>
</protein>
<keyword evidence="1" id="KW-1133">Transmembrane helix</keyword>
<sequence>MMVKNRKNRKSSSNDKIAWGLILGFMGGLLLDNIALGLVVGLLIGSLPECIEKGK</sequence>
<organism evidence="2 3">
    <name type="scientific">Clostridium innocuum</name>
    <dbReference type="NCBI Taxonomy" id="1522"/>
    <lineage>
        <taxon>Bacteria</taxon>
        <taxon>Bacillati</taxon>
        <taxon>Bacillota</taxon>
        <taxon>Clostridia</taxon>
        <taxon>Eubacteriales</taxon>
        <taxon>Clostridiaceae</taxon>
        <taxon>Clostridium</taxon>
    </lineage>
</organism>
<gene>
    <name evidence="2" type="ORF">GT664_06440</name>
</gene>